<accession>A0A6C0B2U2</accession>
<name>A0A6C0B2U2_9ZZZZ</name>
<feature type="compositionally biased region" description="Basic and acidic residues" evidence="1">
    <location>
        <begin position="360"/>
        <end position="370"/>
    </location>
</feature>
<feature type="compositionally biased region" description="Basic residues" evidence="1">
    <location>
        <begin position="373"/>
        <end position="394"/>
    </location>
</feature>
<protein>
    <submittedName>
        <fullName evidence="2">Uncharacterized protein</fullName>
    </submittedName>
</protein>
<dbReference type="AlphaFoldDB" id="A0A6C0B2U2"/>
<proteinExistence type="predicted"/>
<sequence length="401" mass="46271">MKSKKLKTKFRKTRRNRGYYGGAETAKTKEQQVIDALKQFEEIFTNIDPSLITEEQAKDYMKNEEILGIANNDNIYFFLVEEMNKQNFASKKKKSMFDLSTTNKPPPYIEDLHTTLGEFKDFDNGDKIFRIGKAKYYYGKLENGKKTGFGIMVQTTIIIEYDTIYKAIVKPAVKPEVTVENPGVFDYYYIGHWENNLQNGIGFRRVSAYDHDNNLRINPYFFGFFRNNYPISYPKPKKKKAAVLDEQVQAVVPASDEIVPVLDEQAQAVEPALDEIVPVLDEQAQAVEPALDEMVPESTTEQAATEQAAVVAPAPLTEQQQREQDFQQSRQDLLIAQQKKKEYTTRTDEFMKAQENARSAAKERLIDRLKTGGSKKRKQKQHKSKKKFRTKKIIPFREQNI</sequence>
<evidence type="ECO:0000256" key="1">
    <source>
        <dbReference type="SAM" id="MobiDB-lite"/>
    </source>
</evidence>
<dbReference type="EMBL" id="MN739054">
    <property type="protein sequence ID" value="QHS86382.1"/>
    <property type="molecule type" value="Genomic_DNA"/>
</dbReference>
<evidence type="ECO:0000313" key="2">
    <source>
        <dbReference type="EMBL" id="QHS86382.1"/>
    </source>
</evidence>
<reference evidence="2" key="1">
    <citation type="journal article" date="2020" name="Nature">
        <title>Giant virus diversity and host interactions through global metagenomics.</title>
        <authorList>
            <person name="Schulz F."/>
            <person name="Roux S."/>
            <person name="Paez-Espino D."/>
            <person name="Jungbluth S."/>
            <person name="Walsh D.A."/>
            <person name="Denef V.J."/>
            <person name="McMahon K.D."/>
            <person name="Konstantinidis K.T."/>
            <person name="Eloe-Fadrosh E.A."/>
            <person name="Kyrpides N.C."/>
            <person name="Woyke T."/>
        </authorList>
    </citation>
    <scope>NUCLEOTIDE SEQUENCE</scope>
    <source>
        <strain evidence="2">GVMAG-M-3300009187-29</strain>
    </source>
</reference>
<feature type="region of interest" description="Disordered" evidence="1">
    <location>
        <begin position="353"/>
        <end position="401"/>
    </location>
</feature>
<organism evidence="2">
    <name type="scientific">viral metagenome</name>
    <dbReference type="NCBI Taxonomy" id="1070528"/>
    <lineage>
        <taxon>unclassified sequences</taxon>
        <taxon>metagenomes</taxon>
        <taxon>organismal metagenomes</taxon>
    </lineage>
</organism>